<reference evidence="1" key="1">
    <citation type="submission" date="2021-06" db="EMBL/GenBank/DDBJ databases">
        <authorList>
            <person name="Kallberg Y."/>
            <person name="Tangrot J."/>
            <person name="Rosling A."/>
        </authorList>
    </citation>
    <scope>NUCLEOTIDE SEQUENCE</scope>
    <source>
        <strain evidence="1">UK204</strain>
    </source>
</reference>
<protein>
    <submittedName>
        <fullName evidence="1">2318_t:CDS:1</fullName>
    </submittedName>
</protein>
<name>A0A9N9GAM9_9GLOM</name>
<sequence length="257" mass="30165">MLNAKPDFIFHKSDLLEWLQQLPINLIKIIPSLYEEYFESKYITHITLPPDTGIIKDLKLRSNLSYLVQDACLARGEEKGFDTEGKHILQRDLFTCDLNKLAGHVQAFITRINISRLLPLICQTIPRYFQQEFIILYWPNGKHKVPFTNRLEHVNDDEAKIPFVVFLPKGMALYEIGIMYRVIRWKNVLKYIDWDKWFIIDFDNACYISSPTSSIHLAKDSYTSEIFEDHYNESVDIWSVSLMEKDVNDRPTAKDAL</sequence>
<proteinExistence type="predicted"/>
<dbReference type="Proteomes" id="UP000789570">
    <property type="component" value="Unassembled WGS sequence"/>
</dbReference>
<organism evidence="1 2">
    <name type="scientific">Funneliformis caledonium</name>
    <dbReference type="NCBI Taxonomy" id="1117310"/>
    <lineage>
        <taxon>Eukaryota</taxon>
        <taxon>Fungi</taxon>
        <taxon>Fungi incertae sedis</taxon>
        <taxon>Mucoromycota</taxon>
        <taxon>Glomeromycotina</taxon>
        <taxon>Glomeromycetes</taxon>
        <taxon>Glomerales</taxon>
        <taxon>Glomeraceae</taxon>
        <taxon>Funneliformis</taxon>
    </lineage>
</organism>
<dbReference type="InterPro" id="IPR011009">
    <property type="entry name" value="Kinase-like_dom_sf"/>
</dbReference>
<comment type="caution">
    <text evidence="1">The sequence shown here is derived from an EMBL/GenBank/DDBJ whole genome shotgun (WGS) entry which is preliminary data.</text>
</comment>
<evidence type="ECO:0000313" key="2">
    <source>
        <dbReference type="Proteomes" id="UP000789570"/>
    </source>
</evidence>
<evidence type="ECO:0000313" key="1">
    <source>
        <dbReference type="EMBL" id="CAG8593054.1"/>
    </source>
</evidence>
<dbReference type="OrthoDB" id="2379186at2759"/>
<dbReference type="EMBL" id="CAJVPQ010002330">
    <property type="protein sequence ID" value="CAG8593054.1"/>
    <property type="molecule type" value="Genomic_DNA"/>
</dbReference>
<accession>A0A9N9GAM9</accession>
<gene>
    <name evidence="1" type="ORF">FCALED_LOCUS8194</name>
</gene>
<dbReference type="AlphaFoldDB" id="A0A9N9GAM9"/>
<dbReference type="SUPFAM" id="SSF56112">
    <property type="entry name" value="Protein kinase-like (PK-like)"/>
    <property type="match status" value="1"/>
</dbReference>
<keyword evidence="2" id="KW-1185">Reference proteome</keyword>